<evidence type="ECO:0000313" key="2">
    <source>
        <dbReference type="EMBL" id="PKB31708.1"/>
    </source>
</evidence>
<comment type="caution">
    <text evidence="2">The sequence shown here is derived from an EMBL/GenBank/DDBJ whole genome shotgun (WGS) entry which is preliminary data.</text>
</comment>
<name>A0AA44UQL2_PSEA5</name>
<feature type="domain" description="NAD(P)-binding" evidence="1">
    <location>
        <begin position="7"/>
        <end position="195"/>
    </location>
</feature>
<dbReference type="CDD" id="cd05243">
    <property type="entry name" value="SDR_a5"/>
    <property type="match status" value="1"/>
</dbReference>
<dbReference type="InterPro" id="IPR036291">
    <property type="entry name" value="NAD(P)-bd_dom_sf"/>
</dbReference>
<gene>
    <name evidence="2" type="ORF">ATL51_3405</name>
</gene>
<dbReference type="PANTHER" id="PTHR15020:SF50">
    <property type="entry name" value="UPF0659 PROTEIN YMR090W"/>
    <property type="match status" value="1"/>
</dbReference>
<protein>
    <submittedName>
        <fullName evidence="2">NAD(P)-binding protein</fullName>
    </submittedName>
</protein>
<dbReference type="SUPFAM" id="SSF51735">
    <property type="entry name" value="NAD(P)-binding Rossmann-fold domains"/>
    <property type="match status" value="1"/>
</dbReference>
<reference evidence="2 3" key="1">
    <citation type="submission" date="2017-11" db="EMBL/GenBank/DDBJ databases">
        <title>Sequencing the genomes of 1000 actinobacteria strains.</title>
        <authorList>
            <person name="Klenk H.-P."/>
        </authorList>
    </citation>
    <scope>NUCLEOTIDE SEQUENCE [LARGE SCALE GENOMIC DNA]</scope>
    <source>
        <strain evidence="2 3">DSM 44104</strain>
    </source>
</reference>
<proteinExistence type="predicted"/>
<dbReference type="Proteomes" id="UP000232453">
    <property type="component" value="Unassembled WGS sequence"/>
</dbReference>
<dbReference type="Gene3D" id="3.40.50.720">
    <property type="entry name" value="NAD(P)-binding Rossmann-like Domain"/>
    <property type="match status" value="1"/>
</dbReference>
<accession>A0AA44UQL2</accession>
<dbReference type="PANTHER" id="PTHR15020">
    <property type="entry name" value="FLAVIN REDUCTASE-RELATED"/>
    <property type="match status" value="1"/>
</dbReference>
<sequence length="219" mass="22230">MDVVIAGGHGQIALRLSTLLTGQGHTVRSIVRNPDHTDDVAATGASPVVADLEKISATDLAGHLTGADAVVFAAGAGPGSGVERKETVDRDGAVLLADAAATAGIRRYVLISSTGVDAEPDPERGEVWAAYIRAKKAAEEAVRADSRLDATILRPGRLTNDPGTGRVVLAPPPVEYGDVTRDDTAATVAALLTAPQSAGLTLELRGGDTELGDAVAALG</sequence>
<dbReference type="InterPro" id="IPR016040">
    <property type="entry name" value="NAD(P)-bd_dom"/>
</dbReference>
<evidence type="ECO:0000313" key="3">
    <source>
        <dbReference type="Proteomes" id="UP000232453"/>
    </source>
</evidence>
<dbReference type="Pfam" id="PF13460">
    <property type="entry name" value="NAD_binding_10"/>
    <property type="match status" value="1"/>
</dbReference>
<dbReference type="AlphaFoldDB" id="A0AA44UQL2"/>
<dbReference type="EMBL" id="PHUJ01000003">
    <property type="protein sequence ID" value="PKB31708.1"/>
    <property type="molecule type" value="Genomic_DNA"/>
</dbReference>
<organism evidence="2 3">
    <name type="scientific">Pseudonocardia alni</name>
    <name type="common">Amycolata alni</name>
    <dbReference type="NCBI Taxonomy" id="33907"/>
    <lineage>
        <taxon>Bacteria</taxon>
        <taxon>Bacillati</taxon>
        <taxon>Actinomycetota</taxon>
        <taxon>Actinomycetes</taxon>
        <taxon>Pseudonocardiales</taxon>
        <taxon>Pseudonocardiaceae</taxon>
        <taxon>Pseudonocardia</taxon>
    </lineage>
</organism>
<dbReference type="RefSeq" id="WP_100879132.1">
    <property type="nucleotide sequence ID" value="NZ_JBICSI010000001.1"/>
</dbReference>
<evidence type="ECO:0000259" key="1">
    <source>
        <dbReference type="Pfam" id="PF13460"/>
    </source>
</evidence>